<dbReference type="AlphaFoldDB" id="A0A8X6KET8"/>
<dbReference type="Proteomes" id="UP000887116">
    <property type="component" value="Unassembled WGS sequence"/>
</dbReference>
<gene>
    <name evidence="2" type="ORF">TNCT_241851</name>
</gene>
<evidence type="ECO:0000256" key="1">
    <source>
        <dbReference type="SAM" id="MobiDB-lite"/>
    </source>
</evidence>
<accession>A0A8X6KET8</accession>
<evidence type="ECO:0000313" key="3">
    <source>
        <dbReference type="Proteomes" id="UP000887116"/>
    </source>
</evidence>
<name>A0A8X6KET8_TRICU</name>
<protein>
    <submittedName>
        <fullName evidence="2">Uncharacterized protein</fullName>
    </submittedName>
</protein>
<evidence type="ECO:0000313" key="2">
    <source>
        <dbReference type="EMBL" id="GFQ71524.1"/>
    </source>
</evidence>
<reference evidence="2" key="1">
    <citation type="submission" date="2020-07" db="EMBL/GenBank/DDBJ databases">
        <title>Multicomponent nature underlies the extraordinary mechanical properties of spider dragline silk.</title>
        <authorList>
            <person name="Kono N."/>
            <person name="Nakamura H."/>
            <person name="Mori M."/>
            <person name="Yoshida Y."/>
            <person name="Ohtoshi R."/>
            <person name="Malay A.D."/>
            <person name="Moran D.A.P."/>
            <person name="Tomita M."/>
            <person name="Numata K."/>
            <person name="Arakawa K."/>
        </authorList>
    </citation>
    <scope>NUCLEOTIDE SEQUENCE</scope>
</reference>
<keyword evidence="3" id="KW-1185">Reference proteome</keyword>
<proteinExistence type="predicted"/>
<dbReference type="OrthoDB" id="6436497at2759"/>
<feature type="region of interest" description="Disordered" evidence="1">
    <location>
        <begin position="66"/>
        <end position="98"/>
    </location>
</feature>
<comment type="caution">
    <text evidence="2">The sequence shown here is derived from an EMBL/GenBank/DDBJ whole genome shotgun (WGS) entry which is preliminary data.</text>
</comment>
<sequence length="98" mass="11099">MGEQNGFVFSTEKSVSVVFSRKRGAFPNPELFISRSLIKVVKEFKFLGFIFDQSLRFHRHLKDLKIRSAKGPKHPQSISKHSLGSRPNILASPLQSSD</sequence>
<dbReference type="EMBL" id="BMAO01001178">
    <property type="protein sequence ID" value="GFQ71524.1"/>
    <property type="molecule type" value="Genomic_DNA"/>
</dbReference>
<organism evidence="2 3">
    <name type="scientific">Trichonephila clavata</name>
    <name type="common">Joro spider</name>
    <name type="synonym">Nephila clavata</name>
    <dbReference type="NCBI Taxonomy" id="2740835"/>
    <lineage>
        <taxon>Eukaryota</taxon>
        <taxon>Metazoa</taxon>
        <taxon>Ecdysozoa</taxon>
        <taxon>Arthropoda</taxon>
        <taxon>Chelicerata</taxon>
        <taxon>Arachnida</taxon>
        <taxon>Araneae</taxon>
        <taxon>Araneomorphae</taxon>
        <taxon>Entelegynae</taxon>
        <taxon>Araneoidea</taxon>
        <taxon>Nephilidae</taxon>
        <taxon>Trichonephila</taxon>
    </lineage>
</organism>